<proteinExistence type="predicted"/>
<dbReference type="EMBL" id="JAOWLA010000007">
    <property type="protein sequence ID" value="MCV2864809.1"/>
    <property type="molecule type" value="Genomic_DNA"/>
</dbReference>
<dbReference type="RefSeq" id="WP_263721331.1">
    <property type="nucleotide sequence ID" value="NZ_JAOWLA010000007.1"/>
</dbReference>
<keyword evidence="2" id="KW-1185">Reference proteome</keyword>
<evidence type="ECO:0000313" key="1">
    <source>
        <dbReference type="EMBL" id="MCV2864809.1"/>
    </source>
</evidence>
<gene>
    <name evidence="1" type="ORF">OE647_08685</name>
</gene>
<accession>A0ABT2Z115</accession>
<comment type="caution">
    <text evidence="1">The sequence shown here is derived from an EMBL/GenBank/DDBJ whole genome shotgun (WGS) entry which is preliminary data.</text>
</comment>
<reference evidence="1 2" key="1">
    <citation type="submission" date="2022-10" db="EMBL/GenBank/DDBJ databases">
        <title>Defluviimonas sp. nov., isolated from ocean surface water.</title>
        <authorList>
            <person name="He W."/>
            <person name="Wang L."/>
            <person name="Zhang D.-F."/>
        </authorList>
    </citation>
    <scope>NUCLEOTIDE SEQUENCE [LARGE SCALE GENOMIC DNA]</scope>
    <source>
        <strain evidence="1 2">WL0075</strain>
    </source>
</reference>
<evidence type="ECO:0000313" key="2">
    <source>
        <dbReference type="Proteomes" id="UP001652503"/>
    </source>
</evidence>
<dbReference type="Proteomes" id="UP001652503">
    <property type="component" value="Unassembled WGS sequence"/>
</dbReference>
<protein>
    <submittedName>
        <fullName evidence="1">Uncharacterized protein</fullName>
    </submittedName>
</protein>
<name>A0ABT2Z115_9RHOB</name>
<organism evidence="1 2">
    <name type="scientific">Albidovulum sediminicola</name>
    <dbReference type="NCBI Taxonomy" id="2984331"/>
    <lineage>
        <taxon>Bacteria</taxon>
        <taxon>Pseudomonadati</taxon>
        <taxon>Pseudomonadota</taxon>
        <taxon>Alphaproteobacteria</taxon>
        <taxon>Rhodobacterales</taxon>
        <taxon>Paracoccaceae</taxon>
        <taxon>Albidovulum</taxon>
    </lineage>
</organism>
<sequence>MFHHVLCGTQPLPSARHTRSIKAELFVNGEHTAADEVTRTIILEVLDEIGILTKPGQSQRDPRGTPKANRRAVREIEKQICFMASFLRAVSEVERFGVLMDRHRWTDTPCGYKAARTITEALLGSGHMLKVAGPRRGMGTVYRCSDAFQARLEGWKGQLRFKRARPHPIEVREPKKDHWGAFKKERLPLSDFPSEAVRYHQQTVLRLNDHLSRHTLADASGTPVETTLRRIFNGDLNNGGRLYADYQNLPEADRLCCTIDGEPVCEIDLKASHVAILAALYRHPQRLPKDPYAAISWVQTPELRKAAKNLVQCMIHAPGGRPGRFPRQQDGVTFRAKYGLGNVSVNDLLPAVFEVMPFLDGSPCLTLPLQFIEAEILITV</sequence>